<evidence type="ECO:0008006" key="4">
    <source>
        <dbReference type="Google" id="ProtNLM"/>
    </source>
</evidence>
<reference evidence="2" key="1">
    <citation type="submission" date="2020-06" db="EMBL/GenBank/DDBJ databases">
        <title>Draft genome of Bugula neritina, a colonial animal packing powerful symbionts and potential medicines.</title>
        <authorList>
            <person name="Rayko M."/>
        </authorList>
    </citation>
    <scope>NUCLEOTIDE SEQUENCE [LARGE SCALE GENOMIC DNA]</scope>
    <source>
        <strain evidence="2">Kwan_BN1</strain>
    </source>
</reference>
<keyword evidence="3" id="KW-1185">Reference proteome</keyword>
<dbReference type="EMBL" id="VXIV02003489">
    <property type="protein sequence ID" value="KAF6016681.1"/>
    <property type="molecule type" value="Genomic_DNA"/>
</dbReference>
<comment type="caution">
    <text evidence="2">The sequence shown here is derived from an EMBL/GenBank/DDBJ whole genome shotgun (WGS) entry which is preliminary data.</text>
</comment>
<gene>
    <name evidence="2" type="ORF">EB796_025025</name>
</gene>
<evidence type="ECO:0000313" key="3">
    <source>
        <dbReference type="Proteomes" id="UP000593567"/>
    </source>
</evidence>
<feature type="chain" id="PRO_5029496945" description="SUEL-type lectin domain-containing protein" evidence="1">
    <location>
        <begin position="21"/>
        <end position="150"/>
    </location>
</feature>
<evidence type="ECO:0000256" key="1">
    <source>
        <dbReference type="SAM" id="SignalP"/>
    </source>
</evidence>
<dbReference type="Gene3D" id="2.60.120.740">
    <property type="match status" value="1"/>
</dbReference>
<dbReference type="InterPro" id="IPR043159">
    <property type="entry name" value="Lectin_gal-bd_sf"/>
</dbReference>
<evidence type="ECO:0000313" key="2">
    <source>
        <dbReference type="EMBL" id="KAF6016681.1"/>
    </source>
</evidence>
<feature type="signal peptide" evidence="1">
    <location>
        <begin position="1"/>
        <end position="20"/>
    </location>
</feature>
<sequence length="150" mass="16793">MLFMTTQLLQICLSTWLCHGKYESVPSSLVFTATFYIVKGQEYTVVGVFQQGPPLSLINPLKLSCRDHGDKIKVSDILYKTTGCRNTPTKPQDPATEKNKKHIDQCTGKRTCVVPVEYITRPFLPRNPTGCSTSTQYQISVIYTCVPQGN</sequence>
<dbReference type="Proteomes" id="UP000593567">
    <property type="component" value="Unassembled WGS sequence"/>
</dbReference>
<dbReference type="AlphaFoldDB" id="A0A7J7ITE8"/>
<protein>
    <recommendedName>
        <fullName evidence="4">SUEL-type lectin domain-containing protein</fullName>
    </recommendedName>
</protein>
<keyword evidence="1" id="KW-0732">Signal</keyword>
<name>A0A7J7ITE8_BUGNE</name>
<accession>A0A7J7ITE8</accession>
<proteinExistence type="predicted"/>
<organism evidence="2 3">
    <name type="scientific">Bugula neritina</name>
    <name type="common">Brown bryozoan</name>
    <name type="synonym">Sertularia neritina</name>
    <dbReference type="NCBI Taxonomy" id="10212"/>
    <lineage>
        <taxon>Eukaryota</taxon>
        <taxon>Metazoa</taxon>
        <taxon>Spiralia</taxon>
        <taxon>Lophotrochozoa</taxon>
        <taxon>Bryozoa</taxon>
        <taxon>Gymnolaemata</taxon>
        <taxon>Cheilostomatida</taxon>
        <taxon>Flustrina</taxon>
        <taxon>Buguloidea</taxon>
        <taxon>Bugulidae</taxon>
        <taxon>Bugula</taxon>
    </lineage>
</organism>